<feature type="region of interest" description="Disordered" evidence="1">
    <location>
        <begin position="90"/>
        <end position="143"/>
    </location>
</feature>
<evidence type="ECO:0000313" key="2">
    <source>
        <dbReference type="EMBL" id="TKR81876.1"/>
    </source>
</evidence>
<dbReference type="EMBL" id="AZBU02000004">
    <property type="protein sequence ID" value="TKR81876.1"/>
    <property type="molecule type" value="Genomic_DNA"/>
</dbReference>
<accession>A0A4U5NGJ8</accession>
<feature type="region of interest" description="Disordered" evidence="1">
    <location>
        <begin position="1"/>
        <end position="23"/>
    </location>
</feature>
<reference evidence="2 3" key="2">
    <citation type="journal article" date="2019" name="G3 (Bethesda)">
        <title>Hybrid Assembly of the Genome of the Entomopathogenic Nematode Steinernema carpocapsae Identifies the X-Chromosome.</title>
        <authorList>
            <person name="Serra L."/>
            <person name="Macchietto M."/>
            <person name="Macias-Munoz A."/>
            <person name="McGill C.J."/>
            <person name="Rodriguez I.M."/>
            <person name="Rodriguez B."/>
            <person name="Murad R."/>
            <person name="Mortazavi A."/>
        </authorList>
    </citation>
    <scope>NUCLEOTIDE SEQUENCE [LARGE SCALE GENOMIC DNA]</scope>
    <source>
        <strain evidence="2 3">ALL</strain>
    </source>
</reference>
<protein>
    <submittedName>
        <fullName evidence="2">Uncharacterized protein</fullName>
    </submittedName>
</protein>
<sequence length="268" mass="30231">MSSSRSSHSSSVSSGITRTSEYDREYRRQDRRLLYEVVERATNAYLNSAETMNLSMNLTIDFIDASANSISVMPGVEYRAPRINISFDKLKHGRSKEAPRSETKSVSGQSISEVSISRISPDSSTTPEKRAAGGASRGNLHKKSEAELRIEDFDDFEEFERGARDDRPAYRKKMADGNEMASLRRGLAVRRRLPTGDPFPVIQESAEVGKRGEALEPKSFWSKKVDDEFTIEQSKLTRDQIEKWMQSSKAAAKLEVILGIDILRRRCL</sequence>
<proteinExistence type="predicted"/>
<evidence type="ECO:0000313" key="3">
    <source>
        <dbReference type="Proteomes" id="UP000298663"/>
    </source>
</evidence>
<dbReference type="AlphaFoldDB" id="A0A4U5NGJ8"/>
<evidence type="ECO:0000256" key="1">
    <source>
        <dbReference type="SAM" id="MobiDB-lite"/>
    </source>
</evidence>
<dbReference type="OrthoDB" id="10554261at2759"/>
<feature type="compositionally biased region" description="Low complexity" evidence="1">
    <location>
        <begin position="1"/>
        <end position="14"/>
    </location>
</feature>
<dbReference type="Proteomes" id="UP000298663">
    <property type="component" value="Unassembled WGS sequence"/>
</dbReference>
<feature type="compositionally biased region" description="Polar residues" evidence="1">
    <location>
        <begin position="104"/>
        <end position="126"/>
    </location>
</feature>
<organism evidence="2 3">
    <name type="scientific">Steinernema carpocapsae</name>
    <name type="common">Entomopathogenic nematode</name>
    <dbReference type="NCBI Taxonomy" id="34508"/>
    <lineage>
        <taxon>Eukaryota</taxon>
        <taxon>Metazoa</taxon>
        <taxon>Ecdysozoa</taxon>
        <taxon>Nematoda</taxon>
        <taxon>Chromadorea</taxon>
        <taxon>Rhabditida</taxon>
        <taxon>Tylenchina</taxon>
        <taxon>Panagrolaimomorpha</taxon>
        <taxon>Strongyloidoidea</taxon>
        <taxon>Steinernematidae</taxon>
        <taxon>Steinernema</taxon>
    </lineage>
</organism>
<name>A0A4U5NGJ8_STECR</name>
<reference evidence="2 3" key="1">
    <citation type="journal article" date="2015" name="Genome Biol.">
        <title>Comparative genomics of Steinernema reveals deeply conserved gene regulatory networks.</title>
        <authorList>
            <person name="Dillman A.R."/>
            <person name="Macchietto M."/>
            <person name="Porter C.F."/>
            <person name="Rogers A."/>
            <person name="Williams B."/>
            <person name="Antoshechkin I."/>
            <person name="Lee M.M."/>
            <person name="Goodwin Z."/>
            <person name="Lu X."/>
            <person name="Lewis E.E."/>
            <person name="Goodrich-Blair H."/>
            <person name="Stock S.P."/>
            <person name="Adams B.J."/>
            <person name="Sternberg P.W."/>
            <person name="Mortazavi A."/>
        </authorList>
    </citation>
    <scope>NUCLEOTIDE SEQUENCE [LARGE SCALE GENOMIC DNA]</scope>
    <source>
        <strain evidence="2 3">ALL</strain>
    </source>
</reference>
<keyword evidence="3" id="KW-1185">Reference proteome</keyword>
<gene>
    <name evidence="2" type="ORF">L596_015678</name>
</gene>
<comment type="caution">
    <text evidence="2">The sequence shown here is derived from an EMBL/GenBank/DDBJ whole genome shotgun (WGS) entry which is preliminary data.</text>
</comment>